<feature type="signal peptide" evidence="1">
    <location>
        <begin position="1"/>
        <end position="21"/>
    </location>
</feature>
<proteinExistence type="predicted"/>
<dbReference type="InParanoid" id="A0A2G4YMW7"/>
<gene>
    <name evidence="3" type="ORF">CRD36_14730</name>
</gene>
<evidence type="ECO:0000256" key="1">
    <source>
        <dbReference type="SAM" id="SignalP"/>
    </source>
</evidence>
<dbReference type="NCBIfam" id="TIGR02595">
    <property type="entry name" value="PEP_CTERM"/>
    <property type="match status" value="1"/>
</dbReference>
<keyword evidence="1" id="KW-0732">Signal</keyword>
<dbReference type="InterPro" id="IPR013424">
    <property type="entry name" value="Ice-binding_C"/>
</dbReference>
<reference evidence="3 4" key="1">
    <citation type="submission" date="2017-10" db="EMBL/GenBank/DDBJ databases">
        <title>Frigbacter circumglobatus gen. nov. sp. nov., isolated from sediment cultured in situ.</title>
        <authorList>
            <person name="Zhao Z."/>
        </authorList>
    </citation>
    <scope>NUCLEOTIDE SEQUENCE [LARGE SCALE GENOMIC DNA]</scope>
    <source>
        <strain evidence="3 4">ZYL</strain>
    </source>
</reference>
<organism evidence="3 4">
    <name type="scientific">Paremcibacter congregatus</name>
    <dbReference type="NCBI Taxonomy" id="2043170"/>
    <lineage>
        <taxon>Bacteria</taxon>
        <taxon>Pseudomonadati</taxon>
        <taxon>Pseudomonadota</taxon>
        <taxon>Alphaproteobacteria</taxon>
        <taxon>Emcibacterales</taxon>
        <taxon>Emcibacteraceae</taxon>
        <taxon>Paremcibacter</taxon>
    </lineage>
</organism>
<dbReference type="EMBL" id="PDEM01000031">
    <property type="protein sequence ID" value="PHZ83633.1"/>
    <property type="molecule type" value="Genomic_DNA"/>
</dbReference>
<dbReference type="Pfam" id="PF07589">
    <property type="entry name" value="PEP-CTERM"/>
    <property type="match status" value="1"/>
</dbReference>
<dbReference type="Proteomes" id="UP000229730">
    <property type="component" value="Unassembled WGS sequence"/>
</dbReference>
<dbReference type="RefSeq" id="WP_099474608.1">
    <property type="nucleotide sequence ID" value="NZ_CP041025.1"/>
</dbReference>
<evidence type="ECO:0000313" key="3">
    <source>
        <dbReference type="EMBL" id="PHZ83633.1"/>
    </source>
</evidence>
<comment type="caution">
    <text evidence="3">The sequence shown here is derived from an EMBL/GenBank/DDBJ whole genome shotgun (WGS) entry which is preliminary data.</text>
</comment>
<evidence type="ECO:0000313" key="4">
    <source>
        <dbReference type="Proteomes" id="UP000229730"/>
    </source>
</evidence>
<evidence type="ECO:0000259" key="2">
    <source>
        <dbReference type="Pfam" id="PF07589"/>
    </source>
</evidence>
<protein>
    <recommendedName>
        <fullName evidence="2">Ice-binding protein C-terminal domain-containing protein</fullName>
    </recommendedName>
</protein>
<sequence>MKKFLVSSFAAITAMMSSASAAVVQIDAFSTGWYDSVLGFHYAWSNTTAGRNPAFGSVFRDYFAFDLSSIAGLPGNVRNVKITFRDIEGKYDSIDPTETFQLSSFEGDIDDLISENFTGGADPYDQAGGLALYSDLGDGDVYGTRVIKKPGATVFPNGFTVHIMDEFTMALSSSAVDNMNAALASLDQRFAIGGQLTSLSDRTDFEAIFSASQPSFGGPAFITVEVPEPAPVALLGLGLLGIAAVRRQRLSRKA</sequence>
<name>A0A2G4YMW7_9PROT</name>
<feature type="chain" id="PRO_5013740831" description="Ice-binding protein C-terminal domain-containing protein" evidence="1">
    <location>
        <begin position="22"/>
        <end position="254"/>
    </location>
</feature>
<dbReference type="AlphaFoldDB" id="A0A2G4YMW7"/>
<accession>A0A2G4YMW7</accession>
<keyword evidence="4" id="KW-1185">Reference proteome</keyword>
<feature type="domain" description="Ice-binding protein C-terminal" evidence="2">
    <location>
        <begin position="226"/>
        <end position="247"/>
    </location>
</feature>